<organism evidence="2 3">
    <name type="scientific">Salmonella enterica subsp. arizonae</name>
    <dbReference type="NCBI Taxonomy" id="59203"/>
    <lineage>
        <taxon>Bacteria</taxon>
        <taxon>Pseudomonadati</taxon>
        <taxon>Pseudomonadota</taxon>
        <taxon>Gammaproteobacteria</taxon>
        <taxon>Enterobacterales</taxon>
        <taxon>Enterobacteriaceae</taxon>
        <taxon>Salmonella</taxon>
    </lineage>
</organism>
<evidence type="ECO:0000313" key="2">
    <source>
        <dbReference type="EMBL" id="SUG31363.1"/>
    </source>
</evidence>
<protein>
    <submittedName>
        <fullName evidence="2">Uncharacterized protein</fullName>
    </submittedName>
</protein>
<proteinExistence type="predicted"/>
<feature type="region of interest" description="Disordered" evidence="1">
    <location>
        <begin position="24"/>
        <end position="44"/>
    </location>
</feature>
<dbReference type="Proteomes" id="UP000254762">
    <property type="component" value="Unassembled WGS sequence"/>
</dbReference>
<dbReference type="EMBL" id="UGXD01000002">
    <property type="protein sequence ID" value="SUG31363.1"/>
    <property type="molecule type" value="Genomic_DNA"/>
</dbReference>
<gene>
    <name evidence="2" type="ORF">NCTC7304_00740</name>
</gene>
<evidence type="ECO:0000256" key="1">
    <source>
        <dbReference type="SAM" id="MobiDB-lite"/>
    </source>
</evidence>
<sequence>MVGQVGKYRNVLRFRIRHILRGERKQAAKGKEHHHGYHQHTGAGDDLRTFTFGKVAAKLFLILFTLRNHE</sequence>
<dbReference type="AlphaFoldDB" id="A0A379SP41"/>
<evidence type="ECO:0000313" key="3">
    <source>
        <dbReference type="Proteomes" id="UP000254762"/>
    </source>
</evidence>
<accession>A0A379SP41</accession>
<reference evidence="2 3" key="1">
    <citation type="submission" date="2018-06" db="EMBL/GenBank/DDBJ databases">
        <authorList>
            <consortium name="Pathogen Informatics"/>
            <person name="Doyle S."/>
        </authorList>
    </citation>
    <scope>NUCLEOTIDE SEQUENCE [LARGE SCALE GENOMIC DNA]</scope>
    <source>
        <strain evidence="2 3">NCTC7304</strain>
    </source>
</reference>
<name>A0A379SP41_SALER</name>